<dbReference type="EMBL" id="FOHI01000010">
    <property type="protein sequence ID" value="SET60998.1"/>
    <property type="molecule type" value="Genomic_DNA"/>
</dbReference>
<gene>
    <name evidence="2" type="ORF">SAMN05216412_11024</name>
</gene>
<sequence length="94" mass="10178">MPHPINLQGIDMSFLNRLTLPTALIISSLIIGYALLENGRSNRFTLTATVAGLAIKLDSHTGMVQLCRTLFTDTEYGKVGSVTCGENLSMKGTY</sequence>
<evidence type="ECO:0000313" key="3">
    <source>
        <dbReference type="Proteomes" id="UP000183339"/>
    </source>
</evidence>
<organism evidence="2 3">
    <name type="scientific">Nitrosospira multiformis</name>
    <dbReference type="NCBI Taxonomy" id="1231"/>
    <lineage>
        <taxon>Bacteria</taxon>
        <taxon>Pseudomonadati</taxon>
        <taxon>Pseudomonadota</taxon>
        <taxon>Betaproteobacteria</taxon>
        <taxon>Nitrosomonadales</taxon>
        <taxon>Nitrosomonadaceae</taxon>
        <taxon>Nitrosospira</taxon>
    </lineage>
</organism>
<name>A0A1I0FRZ8_9PROT</name>
<reference evidence="2 3" key="1">
    <citation type="submission" date="2016-10" db="EMBL/GenBank/DDBJ databases">
        <authorList>
            <person name="de Groot N.N."/>
        </authorList>
    </citation>
    <scope>NUCLEOTIDE SEQUENCE [LARGE SCALE GENOMIC DNA]</scope>
    <source>
        <strain evidence="2 3">Nl7</strain>
    </source>
</reference>
<proteinExistence type="predicted"/>
<evidence type="ECO:0000313" key="2">
    <source>
        <dbReference type="EMBL" id="SET60998.1"/>
    </source>
</evidence>
<keyword evidence="1" id="KW-0472">Membrane</keyword>
<keyword evidence="1" id="KW-0812">Transmembrane</keyword>
<feature type="transmembrane region" description="Helical" evidence="1">
    <location>
        <begin position="18"/>
        <end position="36"/>
    </location>
</feature>
<keyword evidence="1" id="KW-1133">Transmembrane helix</keyword>
<protein>
    <submittedName>
        <fullName evidence="2">Uncharacterized protein</fullName>
    </submittedName>
</protein>
<dbReference type="AlphaFoldDB" id="A0A1I0FRZ8"/>
<accession>A0A1I0FRZ8</accession>
<dbReference type="Proteomes" id="UP000183339">
    <property type="component" value="Unassembled WGS sequence"/>
</dbReference>
<evidence type="ECO:0000256" key="1">
    <source>
        <dbReference type="SAM" id="Phobius"/>
    </source>
</evidence>